<evidence type="ECO:0000256" key="1">
    <source>
        <dbReference type="SAM" id="MobiDB-lite"/>
    </source>
</evidence>
<accession>A0A1B6FWZ0</accession>
<feature type="region of interest" description="Disordered" evidence="1">
    <location>
        <begin position="750"/>
        <end position="773"/>
    </location>
</feature>
<dbReference type="EMBL" id="GECZ01015051">
    <property type="protein sequence ID" value="JAS54718.1"/>
    <property type="molecule type" value="Transcribed_RNA"/>
</dbReference>
<feature type="region of interest" description="Disordered" evidence="1">
    <location>
        <begin position="699"/>
        <end position="737"/>
    </location>
</feature>
<name>A0A1B6FWZ0_9HEMI</name>
<feature type="non-terminal residue" evidence="2">
    <location>
        <position position="1"/>
    </location>
</feature>
<protein>
    <submittedName>
        <fullName evidence="2">Uncharacterized protein</fullName>
    </submittedName>
</protein>
<feature type="compositionally biased region" description="Basic and acidic residues" evidence="1">
    <location>
        <begin position="721"/>
        <end position="734"/>
    </location>
</feature>
<reference evidence="2" key="1">
    <citation type="submission" date="2015-11" db="EMBL/GenBank/DDBJ databases">
        <title>De novo transcriptome assembly of four potential Pierce s Disease insect vectors from Arizona vineyards.</title>
        <authorList>
            <person name="Tassone E.E."/>
        </authorList>
    </citation>
    <scope>NUCLEOTIDE SEQUENCE</scope>
</reference>
<dbReference type="AlphaFoldDB" id="A0A1B6FWZ0"/>
<feature type="region of interest" description="Disordered" evidence="1">
    <location>
        <begin position="643"/>
        <end position="680"/>
    </location>
</feature>
<evidence type="ECO:0000313" key="2">
    <source>
        <dbReference type="EMBL" id="JAS54718.1"/>
    </source>
</evidence>
<feature type="region of interest" description="Disordered" evidence="1">
    <location>
        <begin position="16"/>
        <end position="37"/>
    </location>
</feature>
<gene>
    <name evidence="2" type="ORF">g.36961</name>
</gene>
<feature type="compositionally biased region" description="Polar residues" evidence="1">
    <location>
        <begin position="527"/>
        <end position="544"/>
    </location>
</feature>
<feature type="compositionally biased region" description="Polar residues" evidence="1">
    <location>
        <begin position="699"/>
        <end position="716"/>
    </location>
</feature>
<proteinExistence type="predicted"/>
<sequence length="773" mass="87702">SENNAFLNSNFAMKNQLNNDFPDGKNNNTSSDQSYKKFNSPISTTYCESKTERAKKLNASQHIKNTDSSGLCHSFNNSFEKQRFPLQENSSYTIKKPPIKYINTSPLIVCNKVINVQNKPLQKNKKKDVLKNKQCKKLTNDNKENVKSKKSTSTSSINSCFKNNMYDFSCITPEDQIVSLKDSDLTSGKKIVSTNSTQDPPINTYNCNMINHDNILTVTSDNITPEGSICKKEHLKENIPSYFQNKERERHLNDHSGGSKVKLEAITKVPINIKEVVTNNKQENNILNNFKTIQCLQSVNNNNVSQMQSYDKSINTPQKSKITHESLNNKLNKASEVLLTSDSEKSFNDSKLKYAKSSKITVSHCLSQSKNEVLKSKTSSGYQDNYITNVEVSGIINDDVSTNQQLKAESLYKIKCKHLTNKHKSSKRTRPNIVQEEYCNDLNCSQLIKSKNISHFTTKPLFLFCNQGKVDHPSSKLFCKTEKIPICTTTDISIKNTSNNLITKQNSIIDWNEKNYFNDESNEHRSTMSGNMTKGTNGSKVTSYDASTLQLQKSTDWKNSQNSDVSKYIQDHNSSLSNYFYEEENNFSPDSDLLQENLQHYSSTEDNLSDDGLSPNGHFSLDFEYNHFERFLNDANFSSKQIEKRKHLEQYSNKTSDSEGEDGSQKRMKYSPDSLISEDNDVELTPRSSLNFQNGYSQFEVTSNDSGSLKTESAYPSLSDEEQHSLDPEVEKETTNGNFIIELFNSCELEDGSDDDMSCTSPSPRPSEDDFNF</sequence>
<feature type="region of interest" description="Disordered" evidence="1">
    <location>
        <begin position="520"/>
        <end position="544"/>
    </location>
</feature>
<organism evidence="2">
    <name type="scientific">Cuerna arida</name>
    <dbReference type="NCBI Taxonomy" id="1464854"/>
    <lineage>
        <taxon>Eukaryota</taxon>
        <taxon>Metazoa</taxon>
        <taxon>Ecdysozoa</taxon>
        <taxon>Arthropoda</taxon>
        <taxon>Hexapoda</taxon>
        <taxon>Insecta</taxon>
        <taxon>Pterygota</taxon>
        <taxon>Neoptera</taxon>
        <taxon>Paraneoptera</taxon>
        <taxon>Hemiptera</taxon>
        <taxon>Auchenorrhyncha</taxon>
        <taxon>Membracoidea</taxon>
        <taxon>Cicadellidae</taxon>
        <taxon>Cicadellinae</taxon>
        <taxon>Proconiini</taxon>
        <taxon>Cuerna</taxon>
    </lineage>
</organism>